<keyword evidence="3" id="KW-1185">Reference proteome</keyword>
<dbReference type="EMBL" id="MU151491">
    <property type="protein sequence ID" value="KAF9443311.1"/>
    <property type="molecule type" value="Genomic_DNA"/>
</dbReference>
<dbReference type="Proteomes" id="UP000807342">
    <property type="component" value="Unassembled WGS sequence"/>
</dbReference>
<organism evidence="2 3">
    <name type="scientific">Macrolepiota fuliginosa MF-IS2</name>
    <dbReference type="NCBI Taxonomy" id="1400762"/>
    <lineage>
        <taxon>Eukaryota</taxon>
        <taxon>Fungi</taxon>
        <taxon>Dikarya</taxon>
        <taxon>Basidiomycota</taxon>
        <taxon>Agaricomycotina</taxon>
        <taxon>Agaricomycetes</taxon>
        <taxon>Agaricomycetidae</taxon>
        <taxon>Agaricales</taxon>
        <taxon>Agaricineae</taxon>
        <taxon>Agaricaceae</taxon>
        <taxon>Macrolepiota</taxon>
    </lineage>
</organism>
<protein>
    <submittedName>
        <fullName evidence="2">Uncharacterized protein</fullName>
    </submittedName>
</protein>
<keyword evidence="1" id="KW-0732">Signal</keyword>
<reference evidence="2" key="1">
    <citation type="submission" date="2020-11" db="EMBL/GenBank/DDBJ databases">
        <authorList>
            <consortium name="DOE Joint Genome Institute"/>
            <person name="Ahrendt S."/>
            <person name="Riley R."/>
            <person name="Andreopoulos W."/>
            <person name="Labutti K."/>
            <person name="Pangilinan J."/>
            <person name="Ruiz-Duenas F.J."/>
            <person name="Barrasa J.M."/>
            <person name="Sanchez-Garcia M."/>
            <person name="Camarero S."/>
            <person name="Miyauchi S."/>
            <person name="Serrano A."/>
            <person name="Linde D."/>
            <person name="Babiker R."/>
            <person name="Drula E."/>
            <person name="Ayuso-Fernandez I."/>
            <person name="Pacheco R."/>
            <person name="Padilla G."/>
            <person name="Ferreira P."/>
            <person name="Barriuso J."/>
            <person name="Kellner H."/>
            <person name="Castanera R."/>
            <person name="Alfaro M."/>
            <person name="Ramirez L."/>
            <person name="Pisabarro A.G."/>
            <person name="Kuo A."/>
            <person name="Tritt A."/>
            <person name="Lipzen A."/>
            <person name="He G."/>
            <person name="Yan M."/>
            <person name="Ng V."/>
            <person name="Cullen D."/>
            <person name="Martin F."/>
            <person name="Rosso M.-N."/>
            <person name="Henrissat B."/>
            <person name="Hibbett D."/>
            <person name="Martinez A.T."/>
            <person name="Grigoriev I.V."/>
        </authorList>
    </citation>
    <scope>NUCLEOTIDE SEQUENCE</scope>
    <source>
        <strain evidence="2">MF-IS2</strain>
    </source>
</reference>
<gene>
    <name evidence="2" type="ORF">P691DRAFT_764401</name>
</gene>
<evidence type="ECO:0000313" key="2">
    <source>
        <dbReference type="EMBL" id="KAF9443311.1"/>
    </source>
</evidence>
<evidence type="ECO:0000256" key="1">
    <source>
        <dbReference type="SAM" id="SignalP"/>
    </source>
</evidence>
<comment type="caution">
    <text evidence="2">The sequence shown here is derived from an EMBL/GenBank/DDBJ whole genome shotgun (WGS) entry which is preliminary data.</text>
</comment>
<evidence type="ECO:0000313" key="3">
    <source>
        <dbReference type="Proteomes" id="UP000807342"/>
    </source>
</evidence>
<proteinExistence type="predicted"/>
<feature type="signal peptide" evidence="1">
    <location>
        <begin position="1"/>
        <end position="20"/>
    </location>
</feature>
<feature type="chain" id="PRO_5040498903" evidence="1">
    <location>
        <begin position="21"/>
        <end position="75"/>
    </location>
</feature>
<sequence length="75" mass="8362">MWSKFFILFSILLAAQAIGAQKIENECETDQDCATKARDAATDLHRTCEETQLVMKPMPDREIPSCDTVPPDTAC</sequence>
<name>A0A9P5X5P9_9AGAR</name>
<accession>A0A9P5X5P9</accession>
<dbReference type="AlphaFoldDB" id="A0A9P5X5P9"/>